<reference evidence="1 2" key="1">
    <citation type="submission" date="2017-03" db="EMBL/GenBank/DDBJ databases">
        <title>Genome of the blue death feigning beetle - Asbolus verrucosus.</title>
        <authorList>
            <person name="Rider S.D."/>
        </authorList>
    </citation>
    <scope>NUCLEOTIDE SEQUENCE [LARGE SCALE GENOMIC DNA]</scope>
    <source>
        <strain evidence="1">Butters</strain>
        <tissue evidence="1">Head and leg muscle</tissue>
    </source>
</reference>
<name>A0A482VLW9_ASBVE</name>
<proteinExistence type="predicted"/>
<dbReference type="EMBL" id="QDEB01084863">
    <property type="protein sequence ID" value="RZC33872.1"/>
    <property type="molecule type" value="Genomic_DNA"/>
</dbReference>
<organism evidence="1 2">
    <name type="scientific">Asbolus verrucosus</name>
    <name type="common">Desert ironclad beetle</name>
    <dbReference type="NCBI Taxonomy" id="1661398"/>
    <lineage>
        <taxon>Eukaryota</taxon>
        <taxon>Metazoa</taxon>
        <taxon>Ecdysozoa</taxon>
        <taxon>Arthropoda</taxon>
        <taxon>Hexapoda</taxon>
        <taxon>Insecta</taxon>
        <taxon>Pterygota</taxon>
        <taxon>Neoptera</taxon>
        <taxon>Endopterygota</taxon>
        <taxon>Coleoptera</taxon>
        <taxon>Polyphaga</taxon>
        <taxon>Cucujiformia</taxon>
        <taxon>Tenebrionidae</taxon>
        <taxon>Pimeliinae</taxon>
        <taxon>Asbolus</taxon>
    </lineage>
</organism>
<gene>
    <name evidence="1" type="ORF">BDFB_008369</name>
</gene>
<evidence type="ECO:0000313" key="2">
    <source>
        <dbReference type="Proteomes" id="UP000292052"/>
    </source>
</evidence>
<dbReference type="AlphaFoldDB" id="A0A482VLW9"/>
<comment type="caution">
    <text evidence="1">The sequence shown here is derived from an EMBL/GenBank/DDBJ whole genome shotgun (WGS) entry which is preliminary data.</text>
</comment>
<evidence type="ECO:0000313" key="1">
    <source>
        <dbReference type="EMBL" id="RZC33872.1"/>
    </source>
</evidence>
<sequence>MPNLIPMDDLTEEVESLKSKYKVSQLRKRMSTAVDNETAPPNCNCLPSCSDLDYDIEISQNSLDCPNFEHFIRDEAK</sequence>
<dbReference type="OrthoDB" id="6021021at2759"/>
<protein>
    <submittedName>
        <fullName evidence="1">ASC domain containing protein</fullName>
    </submittedName>
</protein>
<keyword evidence="2" id="KW-1185">Reference proteome</keyword>
<accession>A0A482VLW9</accession>
<dbReference type="Proteomes" id="UP000292052">
    <property type="component" value="Unassembled WGS sequence"/>
</dbReference>